<name>A0A6N8IMF6_9BURK</name>
<evidence type="ECO:0000313" key="2">
    <source>
        <dbReference type="Proteomes" id="UP000469385"/>
    </source>
</evidence>
<evidence type="ECO:0008006" key="3">
    <source>
        <dbReference type="Google" id="ProtNLM"/>
    </source>
</evidence>
<comment type="caution">
    <text evidence="1">The sequence shown here is derived from an EMBL/GenBank/DDBJ whole genome shotgun (WGS) entry which is preliminary data.</text>
</comment>
<dbReference type="EMBL" id="WSEL01000002">
    <property type="protein sequence ID" value="MVQ28029.1"/>
    <property type="molecule type" value="Genomic_DNA"/>
</dbReference>
<dbReference type="Proteomes" id="UP000469385">
    <property type="component" value="Unassembled WGS sequence"/>
</dbReference>
<proteinExistence type="predicted"/>
<dbReference type="AlphaFoldDB" id="A0A6N8IMF6"/>
<sequence length="82" mass="9346">MTKERKDHRCAKWQVFLMRSKAGHWMFEVRGPDDQVMGGGGGYEDAFEALDAAEDAFPGCDMKWVIQQPMGYMVNTAKREAE</sequence>
<dbReference type="RefSeq" id="WP_157396155.1">
    <property type="nucleotide sequence ID" value="NZ_WSEL01000002.1"/>
</dbReference>
<gene>
    <name evidence="1" type="ORF">GON04_01105</name>
</gene>
<organism evidence="1 2">
    <name type="scientific">Ramlibacter pinisoli</name>
    <dbReference type="NCBI Taxonomy" id="2682844"/>
    <lineage>
        <taxon>Bacteria</taxon>
        <taxon>Pseudomonadati</taxon>
        <taxon>Pseudomonadota</taxon>
        <taxon>Betaproteobacteria</taxon>
        <taxon>Burkholderiales</taxon>
        <taxon>Comamonadaceae</taxon>
        <taxon>Ramlibacter</taxon>
    </lineage>
</organism>
<accession>A0A6N8IMF6</accession>
<reference evidence="1 2" key="1">
    <citation type="submission" date="2019-12" db="EMBL/GenBank/DDBJ databases">
        <authorList>
            <person name="Huq M.A."/>
        </authorList>
    </citation>
    <scope>NUCLEOTIDE SEQUENCE [LARGE SCALE GENOMIC DNA]</scope>
    <source>
        <strain evidence="1 2">MAH-25</strain>
    </source>
</reference>
<keyword evidence="2" id="KW-1185">Reference proteome</keyword>
<protein>
    <recommendedName>
        <fullName evidence="3">DUF1508 domain-containing protein</fullName>
    </recommendedName>
</protein>
<evidence type="ECO:0000313" key="1">
    <source>
        <dbReference type="EMBL" id="MVQ28029.1"/>
    </source>
</evidence>